<keyword evidence="2" id="KW-0813">Transport</keyword>
<evidence type="ECO:0000313" key="8">
    <source>
        <dbReference type="EMBL" id="KAF8480775.1"/>
    </source>
</evidence>
<proteinExistence type="predicted"/>
<feature type="region of interest" description="Disordered" evidence="4">
    <location>
        <begin position="262"/>
        <end position="285"/>
    </location>
</feature>
<feature type="domain" description="Nucleoporin nup120-like HEAT repeat" evidence="6">
    <location>
        <begin position="815"/>
        <end position="979"/>
    </location>
</feature>
<evidence type="ECO:0000256" key="1">
    <source>
        <dbReference type="ARBA" id="ARBA00004123"/>
    </source>
</evidence>
<feature type="compositionally biased region" description="Low complexity" evidence="4">
    <location>
        <begin position="273"/>
        <end position="285"/>
    </location>
</feature>
<dbReference type="PANTHER" id="PTHR21286:SF0">
    <property type="entry name" value="NUCLEAR PORE COMPLEX PROTEIN NUP160"/>
    <property type="match status" value="1"/>
</dbReference>
<sequence>MAAATAADKVLISTHLADVYSPLQTAAISISTSKPHVPFPPQASDDEPPPEHAQYASFFHSVQTGVILLRLIHNGLIVELVSLSTETPPIRFVFPYTVLPNPAVVLWETRELHILAVTASGSLFRIVLPLQTPQQLWSSHMVNNWCREYHLKYVKEYLQALVQVQGTHSVALALTNGSLIRLDAENIGDKTSADHWTENLFHHNTFLASLTSFLHQGSTDGSHIIAAASHPQPTDIGHVWTLSRDRTLRLWTARSGCTSAKLLPSVASPGREPSPSTSTSSSKPSVLLDTAPQKLIIVYDGPNVLVFIPTPSSSSSGGFFQLFTAANDHLQLVETFEASRESAHCHLQDFAVINGHLHTLWDHQGQAAVEILDIPMSDVSNEPEAVGWRVVRYPYEPDLTPAYLDELLLSPGSLTDRLFSAVMRPGVFSTYTLRTAIGQYTDACRSLPGPPPAPLITSYISLGEQIAAVVGCTVTLSRDTQTGALQYDKYWVSLKRDWEGFIARCRAVERSARWPLALGTGPRGEVLVAERERTGALAVEDLPLRLHRHLRADLGAEPQFAVCEIAWNLRTRIGPRALRALEGRVVDLTQQEVAFPFADIIADTAARSAFRDSLDDGAESWLVGRLQSVTDLDASTRLVLDLVGGFDRAVKMEEDEVELLLPQHVSVYTRMLTAAYAAHSVQARYDFILALIALLFLFAEDLVDWDPSLLTEIFAVFRGIAMLRYAAEQPAFDAVPFTIVDDADEVAARLRTLGMSRTAPAASAPTPALFPCLLEQIGGSAVDAPLAVAAHAFLDMSGLLQATSTAHAARLEALWCERLRSLTFLDAARETLEWLPRTPAVMYVWARLWLDVGRDAEAAEAMDNLAGSFGPYSTLSFEDADALAAVLPGGQLFDSMFGFYLHASSLFKSASFTDHDVHFCRLAISNAPPDWDTNDLWSTVIRGATDLGYWDEAYAALMATPHDMLRRNCAQHLVHRMCEEHAIERFMSFNFVGLVDEVEGSLSFKARNADPRVQPFYSRILYTWYVTHGDYRNAALVMYQRARKLAVLSNTNEPAQYFSLAEQQLEALAVSSNALALLDQKDAWIILPIAPEGLGARQPERKRRKLTRHIPEDRFASGKRDSEIVKLSDVIAEYTLLSAQLDLVRKDPELLHSSATLRSPELVVLRLVQNNRFNLAMATARTLEIDLTDLFSHLTRQCLRLSRNPEAVLSEDTTDWLLTDKVTSWVGTPSDRGWRYLRQSLERHDGPDTNLRYSKVVFETITGLERASTPPPWLIHRLEEHDLEWLIRACMRFELLELALELTLSLVHKAESRLVQDPPKTAMSTWLPYTLIDQLLVATNEQTQSDLSNRAIGLRRDLHREVSNGARRAQKLSHRLYQEL</sequence>
<reference evidence="8" key="2">
    <citation type="journal article" date="2020" name="Nat. Commun.">
        <title>Large-scale genome sequencing of mycorrhizal fungi provides insights into the early evolution of symbiotic traits.</title>
        <authorList>
            <person name="Miyauchi S."/>
            <person name="Kiss E."/>
            <person name="Kuo A."/>
            <person name="Drula E."/>
            <person name="Kohler A."/>
            <person name="Sanchez-Garcia M."/>
            <person name="Morin E."/>
            <person name="Andreopoulos B."/>
            <person name="Barry K.W."/>
            <person name="Bonito G."/>
            <person name="Buee M."/>
            <person name="Carver A."/>
            <person name="Chen C."/>
            <person name="Cichocki N."/>
            <person name="Clum A."/>
            <person name="Culley D."/>
            <person name="Crous P.W."/>
            <person name="Fauchery L."/>
            <person name="Girlanda M."/>
            <person name="Hayes R.D."/>
            <person name="Keri Z."/>
            <person name="LaButti K."/>
            <person name="Lipzen A."/>
            <person name="Lombard V."/>
            <person name="Magnuson J."/>
            <person name="Maillard F."/>
            <person name="Murat C."/>
            <person name="Nolan M."/>
            <person name="Ohm R.A."/>
            <person name="Pangilinan J."/>
            <person name="Pereira M.F."/>
            <person name="Perotto S."/>
            <person name="Peter M."/>
            <person name="Pfister S."/>
            <person name="Riley R."/>
            <person name="Sitrit Y."/>
            <person name="Stielow J.B."/>
            <person name="Szollosi G."/>
            <person name="Zifcakova L."/>
            <person name="Stursova M."/>
            <person name="Spatafora J.W."/>
            <person name="Tedersoo L."/>
            <person name="Vaario L.M."/>
            <person name="Yamada A."/>
            <person name="Yan M."/>
            <person name="Wang P."/>
            <person name="Xu J."/>
            <person name="Bruns T."/>
            <person name="Baldrian P."/>
            <person name="Vilgalys R."/>
            <person name="Dunand C."/>
            <person name="Henrissat B."/>
            <person name="Grigoriev I.V."/>
            <person name="Hibbett D."/>
            <person name="Nagy L.G."/>
            <person name="Martin F.M."/>
        </authorList>
    </citation>
    <scope>NUCLEOTIDE SEQUENCE</scope>
    <source>
        <strain evidence="8">Prilba</strain>
    </source>
</reference>
<name>A0A9P5T9W9_9AGAM</name>
<comment type="caution">
    <text evidence="8">The sequence shown here is derived from an EMBL/GenBank/DDBJ whole genome shotgun (WGS) entry which is preliminary data.</text>
</comment>
<evidence type="ECO:0000259" key="5">
    <source>
        <dbReference type="Pfam" id="PF11715"/>
    </source>
</evidence>
<dbReference type="InterPro" id="IPR059141">
    <property type="entry name" value="Beta-prop_Nup120_160"/>
</dbReference>
<dbReference type="Pfam" id="PF11715">
    <property type="entry name" value="Beta-prop_Nup120_160"/>
    <property type="match status" value="1"/>
</dbReference>
<feature type="domain" description="Nucleoporin Nup120/160 beta-propeller" evidence="5">
    <location>
        <begin position="67"/>
        <end position="522"/>
    </location>
</feature>
<organism evidence="8 9">
    <name type="scientific">Russula ochroleuca</name>
    <dbReference type="NCBI Taxonomy" id="152965"/>
    <lineage>
        <taxon>Eukaryota</taxon>
        <taxon>Fungi</taxon>
        <taxon>Dikarya</taxon>
        <taxon>Basidiomycota</taxon>
        <taxon>Agaricomycotina</taxon>
        <taxon>Agaricomycetes</taxon>
        <taxon>Russulales</taxon>
        <taxon>Russulaceae</taxon>
        <taxon>Russula</taxon>
    </lineage>
</organism>
<accession>A0A9P5T9W9</accession>
<comment type="subcellular location">
    <subcellularLocation>
        <location evidence="1">Nucleus</location>
    </subcellularLocation>
</comment>
<keyword evidence="9" id="KW-1185">Reference proteome</keyword>
<dbReference type="InterPro" id="IPR056536">
    <property type="entry name" value="TPR_NUP160_C"/>
</dbReference>
<dbReference type="InterPro" id="IPR021717">
    <property type="entry name" value="Nucleoporin_Nup160"/>
</dbReference>
<dbReference type="InterPro" id="IPR056548">
    <property type="entry name" value="HEAT_Nup120"/>
</dbReference>
<dbReference type="Pfam" id="PF23300">
    <property type="entry name" value="HEAT_Nup120"/>
    <property type="match status" value="1"/>
</dbReference>
<dbReference type="EMBL" id="WHVB01000007">
    <property type="protein sequence ID" value="KAF8480775.1"/>
    <property type="molecule type" value="Genomic_DNA"/>
</dbReference>
<evidence type="ECO:0000313" key="9">
    <source>
        <dbReference type="Proteomes" id="UP000759537"/>
    </source>
</evidence>
<evidence type="ECO:0000256" key="4">
    <source>
        <dbReference type="SAM" id="MobiDB-lite"/>
    </source>
</evidence>
<evidence type="ECO:0000256" key="3">
    <source>
        <dbReference type="ARBA" id="ARBA00023242"/>
    </source>
</evidence>
<dbReference type="GO" id="GO:0005643">
    <property type="term" value="C:nuclear pore"/>
    <property type="evidence" value="ECO:0007669"/>
    <property type="project" value="TreeGrafter"/>
</dbReference>
<evidence type="ECO:0000256" key="2">
    <source>
        <dbReference type="ARBA" id="ARBA00022448"/>
    </source>
</evidence>
<gene>
    <name evidence="8" type="ORF">DFH94DRAFT_427631</name>
</gene>
<keyword evidence="3" id="KW-0539">Nucleus</keyword>
<dbReference type="Proteomes" id="UP000759537">
    <property type="component" value="Unassembled WGS sequence"/>
</dbReference>
<evidence type="ECO:0000259" key="7">
    <source>
        <dbReference type="Pfam" id="PF23347"/>
    </source>
</evidence>
<reference evidence="8" key="1">
    <citation type="submission" date="2019-10" db="EMBL/GenBank/DDBJ databases">
        <authorList>
            <consortium name="DOE Joint Genome Institute"/>
            <person name="Kuo A."/>
            <person name="Miyauchi S."/>
            <person name="Kiss E."/>
            <person name="Drula E."/>
            <person name="Kohler A."/>
            <person name="Sanchez-Garcia M."/>
            <person name="Andreopoulos B."/>
            <person name="Barry K.W."/>
            <person name="Bonito G."/>
            <person name="Buee M."/>
            <person name="Carver A."/>
            <person name="Chen C."/>
            <person name="Cichocki N."/>
            <person name="Clum A."/>
            <person name="Culley D."/>
            <person name="Crous P.W."/>
            <person name="Fauchery L."/>
            <person name="Girlanda M."/>
            <person name="Hayes R."/>
            <person name="Keri Z."/>
            <person name="LaButti K."/>
            <person name="Lipzen A."/>
            <person name="Lombard V."/>
            <person name="Magnuson J."/>
            <person name="Maillard F."/>
            <person name="Morin E."/>
            <person name="Murat C."/>
            <person name="Nolan M."/>
            <person name="Ohm R."/>
            <person name="Pangilinan J."/>
            <person name="Pereira M."/>
            <person name="Perotto S."/>
            <person name="Peter M."/>
            <person name="Riley R."/>
            <person name="Sitrit Y."/>
            <person name="Stielow B."/>
            <person name="Szollosi G."/>
            <person name="Zifcakova L."/>
            <person name="Stursova M."/>
            <person name="Spatafora J.W."/>
            <person name="Tedersoo L."/>
            <person name="Vaario L.-M."/>
            <person name="Yamada A."/>
            <person name="Yan M."/>
            <person name="Wang P."/>
            <person name="Xu J."/>
            <person name="Bruns T."/>
            <person name="Baldrian P."/>
            <person name="Vilgalys R."/>
            <person name="Henrissat B."/>
            <person name="Grigoriev I.V."/>
            <person name="Hibbett D."/>
            <person name="Nagy L.G."/>
            <person name="Martin F.M."/>
        </authorList>
    </citation>
    <scope>NUCLEOTIDE SEQUENCE</scope>
    <source>
        <strain evidence="8">Prilba</strain>
    </source>
</reference>
<evidence type="ECO:0000259" key="6">
    <source>
        <dbReference type="Pfam" id="PF23300"/>
    </source>
</evidence>
<dbReference type="Pfam" id="PF23347">
    <property type="entry name" value="TPR_Nup160_C"/>
    <property type="match status" value="1"/>
</dbReference>
<dbReference type="PANTHER" id="PTHR21286">
    <property type="entry name" value="NUCLEAR PORE COMPLEX PROTEIN NUP160"/>
    <property type="match status" value="1"/>
</dbReference>
<dbReference type="GO" id="GO:0017056">
    <property type="term" value="F:structural constituent of nuclear pore"/>
    <property type="evidence" value="ECO:0007669"/>
    <property type="project" value="TreeGrafter"/>
</dbReference>
<feature type="domain" description="NUP160 C-terminal TPR" evidence="7">
    <location>
        <begin position="1127"/>
        <end position="1348"/>
    </location>
</feature>
<protein>
    <submittedName>
        <fullName evidence="8">Nucleoporin Nup120/160-domain-containing protein</fullName>
    </submittedName>
</protein>
<dbReference type="OrthoDB" id="67716at2759"/>